<dbReference type="EMBL" id="CADCTQ010000326">
    <property type="protein sequence ID" value="CAA9283266.1"/>
    <property type="molecule type" value="Genomic_DNA"/>
</dbReference>
<sequence length="186" mass="21552">MASLLYLEKGCYAQHLPYDLTCTFMNEQKFWELIESAWKSVPLLDGLRQEAMKTNKADLFEGLSFGLNDEVSEAIEEKLRELSKDDLTGFNHLLEEKLFRLDREEIHQHTDGSDDGFLYCRGFIVGMGERYYHLIHANPAKATADAEAESICFVGYRVYLERFREEFVRQSVHPIESGSNPDGWRD</sequence>
<organism evidence="2">
    <name type="scientific">uncultured Cytophagales bacterium</name>
    <dbReference type="NCBI Taxonomy" id="158755"/>
    <lineage>
        <taxon>Bacteria</taxon>
        <taxon>Pseudomonadati</taxon>
        <taxon>Bacteroidota</taxon>
        <taxon>Sphingobacteriia</taxon>
        <taxon>Sphingobacteriales</taxon>
        <taxon>environmental samples</taxon>
    </lineage>
</organism>
<feature type="domain" description="DUF4240" evidence="1">
    <location>
        <begin position="25"/>
        <end position="144"/>
    </location>
</feature>
<evidence type="ECO:0000259" key="1">
    <source>
        <dbReference type="Pfam" id="PF14024"/>
    </source>
</evidence>
<dbReference type="InterPro" id="IPR025334">
    <property type="entry name" value="DUF4240"/>
</dbReference>
<dbReference type="Pfam" id="PF14024">
    <property type="entry name" value="DUF4240"/>
    <property type="match status" value="1"/>
</dbReference>
<accession>A0A6J4JNN7</accession>
<gene>
    <name evidence="2" type="ORF">AVDCRST_MAG56-3899</name>
</gene>
<protein>
    <recommendedName>
        <fullName evidence="1">DUF4240 domain-containing protein</fullName>
    </recommendedName>
</protein>
<name>A0A6J4JNN7_9SPHI</name>
<dbReference type="AlphaFoldDB" id="A0A6J4JNN7"/>
<evidence type="ECO:0000313" key="2">
    <source>
        <dbReference type="EMBL" id="CAA9283266.1"/>
    </source>
</evidence>
<reference evidence="2" key="1">
    <citation type="submission" date="2020-02" db="EMBL/GenBank/DDBJ databases">
        <authorList>
            <person name="Meier V. D."/>
        </authorList>
    </citation>
    <scope>NUCLEOTIDE SEQUENCE</scope>
    <source>
        <strain evidence="2">AVDCRST_MAG56</strain>
    </source>
</reference>
<proteinExistence type="predicted"/>